<name>A0A8H6SHR3_9AGAR</name>
<sequence>MPGELDFNGMLEEELRERVSANIALGMDPVAAMQKVQADMLANNPWVPPKNGCPVNDLPPELLAHIFMLGCTMQEEEGENEDDDDDDDVLDLAEHWETDDDEEADEDVEMGSPEKKSTTLPVNEPDESDSEDEHDGLEEEDEEPFVPFQVLVSHVCRHWRSIALNTHTLWTKLHFDGHVTIDAAETWIKRANGLPLDITIDSTHGHPKEPGPNQPPLPHATYVVNGEEQTSMVQVILDQISGTLTTAAAPVNDQEEGGALPEEEYDPCISFDDLTEILDLIIPYASDWRLFEVSVNDYKQMYAVLERISACSAAPVLEEFGLYSYDESGDPEETDHFSPPELAKAFLPFNGVAPKLKKLALWAVHLDWEASLSFVRNISELELAYHVRDVRPSFATFQAIVQNSPQLEFLSLCFSGPGGDLEKLEIPSLRNLVLCYLESDYVKPLMQSLVLPELQELTLDLAEEDYTEFVAQLAGPAPQSTRSLLAGLSLLKISCLDCNDKAVDLLMAQLDSLKRMDLNCAGEEERFFHRLFKAQPNAKSPLYCPKLEGVRVAGKEGSDLKKLVIARKAMGVPLKQVLICRRDYVSPRDDKWLRENVETLEYFEASESEDELVDIEGADDDDEGMDQD</sequence>
<evidence type="ECO:0008006" key="4">
    <source>
        <dbReference type="Google" id="ProtNLM"/>
    </source>
</evidence>
<evidence type="ECO:0000256" key="1">
    <source>
        <dbReference type="SAM" id="MobiDB-lite"/>
    </source>
</evidence>
<dbReference type="InterPro" id="IPR032675">
    <property type="entry name" value="LRR_dom_sf"/>
</dbReference>
<dbReference type="Gene3D" id="3.80.10.10">
    <property type="entry name" value="Ribonuclease Inhibitor"/>
    <property type="match status" value="1"/>
</dbReference>
<feature type="compositionally biased region" description="Acidic residues" evidence="1">
    <location>
        <begin position="96"/>
        <end position="109"/>
    </location>
</feature>
<dbReference type="AlphaFoldDB" id="A0A8H6SHR3"/>
<feature type="region of interest" description="Disordered" evidence="1">
    <location>
        <begin position="605"/>
        <end position="628"/>
    </location>
</feature>
<evidence type="ECO:0000313" key="2">
    <source>
        <dbReference type="EMBL" id="KAF7299092.1"/>
    </source>
</evidence>
<keyword evidence="3" id="KW-1185">Reference proteome</keyword>
<evidence type="ECO:0000313" key="3">
    <source>
        <dbReference type="Proteomes" id="UP000636479"/>
    </source>
</evidence>
<reference evidence="2" key="1">
    <citation type="submission" date="2020-05" db="EMBL/GenBank/DDBJ databases">
        <title>Mycena genomes resolve the evolution of fungal bioluminescence.</title>
        <authorList>
            <person name="Tsai I.J."/>
        </authorList>
    </citation>
    <scope>NUCLEOTIDE SEQUENCE</scope>
    <source>
        <strain evidence="2">171206Taipei</strain>
    </source>
</reference>
<proteinExistence type="predicted"/>
<protein>
    <recommendedName>
        <fullName evidence="4">F-box domain-containing protein</fullName>
    </recommendedName>
</protein>
<accession>A0A8H6SHR3</accession>
<dbReference type="OrthoDB" id="3341212at2759"/>
<dbReference type="RefSeq" id="XP_037218480.1">
    <property type="nucleotide sequence ID" value="XM_037365238.1"/>
</dbReference>
<gene>
    <name evidence="2" type="ORF">MIND_00857500</name>
</gene>
<dbReference type="EMBL" id="JACAZF010000007">
    <property type="protein sequence ID" value="KAF7299092.1"/>
    <property type="molecule type" value="Genomic_DNA"/>
</dbReference>
<comment type="caution">
    <text evidence="2">The sequence shown here is derived from an EMBL/GenBank/DDBJ whole genome shotgun (WGS) entry which is preliminary data.</text>
</comment>
<dbReference type="Proteomes" id="UP000636479">
    <property type="component" value="Unassembled WGS sequence"/>
</dbReference>
<feature type="region of interest" description="Disordered" evidence="1">
    <location>
        <begin position="96"/>
        <end position="142"/>
    </location>
</feature>
<dbReference type="GeneID" id="59347754"/>
<organism evidence="2 3">
    <name type="scientific">Mycena indigotica</name>
    <dbReference type="NCBI Taxonomy" id="2126181"/>
    <lineage>
        <taxon>Eukaryota</taxon>
        <taxon>Fungi</taxon>
        <taxon>Dikarya</taxon>
        <taxon>Basidiomycota</taxon>
        <taxon>Agaricomycotina</taxon>
        <taxon>Agaricomycetes</taxon>
        <taxon>Agaricomycetidae</taxon>
        <taxon>Agaricales</taxon>
        <taxon>Marasmiineae</taxon>
        <taxon>Mycenaceae</taxon>
        <taxon>Mycena</taxon>
    </lineage>
</organism>
<feature type="compositionally biased region" description="Acidic residues" evidence="1">
    <location>
        <begin position="124"/>
        <end position="142"/>
    </location>
</feature>